<dbReference type="SUPFAM" id="SSF46785">
    <property type="entry name" value="Winged helix' DNA-binding domain"/>
    <property type="match status" value="1"/>
</dbReference>
<protein>
    <submittedName>
        <fullName evidence="3">Uncharacterized protein</fullName>
    </submittedName>
</protein>
<dbReference type="OrthoDB" id="147067at2"/>
<evidence type="ECO:0000259" key="1">
    <source>
        <dbReference type="Pfam" id="PF14502"/>
    </source>
</evidence>
<dbReference type="InterPro" id="IPR041444">
    <property type="entry name" value="HTH_41"/>
</dbReference>
<dbReference type="InterPro" id="IPR032791">
    <property type="entry name" value="YhfZ_C"/>
</dbReference>
<dbReference type="Gene3D" id="3.40.190.10">
    <property type="entry name" value="Periplasmic binding protein-like II"/>
    <property type="match status" value="2"/>
</dbReference>
<dbReference type="SUPFAM" id="SSF53850">
    <property type="entry name" value="Periplasmic binding protein-like II"/>
    <property type="match status" value="1"/>
</dbReference>
<sequence length="319" mass="35246">MTRNRQLDRLLPAHADNEPLFSKQGQIVAALARSLLERTPGERITRVHEYAARLDASVGTVQAGLQYLTSIGAVHLEARGRLGTYVVAIDYPLLWSIAMRRPLVGALPLIYSRRLSGLATAVRAQFDRLPIDLELRFIRGAGQRVRALTFQQCDWALLSRHAALQYPDIDVVVELGPETYMAQHVLILRDAATPGIQDGMRIGVDPSSADHTLIVHTTCRGREVKFIEIDYAEGLRLVMSGVIDGTIWSCEDVPSEITDLRIIPLSANDYPALVALGTAVMVVDKGNRSVAALLGAAIEMNELHLIQNEVLERRRTPSY</sequence>
<dbReference type="RefSeq" id="WP_011997586.1">
    <property type="nucleotide sequence ID" value="NC_009767.1"/>
</dbReference>
<dbReference type="InterPro" id="IPR036388">
    <property type="entry name" value="WH-like_DNA-bd_sf"/>
</dbReference>
<dbReference type="Proteomes" id="UP000000263">
    <property type="component" value="Chromosome"/>
</dbReference>
<evidence type="ECO:0000259" key="2">
    <source>
        <dbReference type="Pfam" id="PF14503"/>
    </source>
</evidence>
<proteinExistence type="predicted"/>
<gene>
    <name evidence="3" type="ordered locus">Rcas_0043</name>
</gene>
<dbReference type="InterPro" id="IPR036390">
    <property type="entry name" value="WH_DNA-bd_sf"/>
</dbReference>
<dbReference type="AlphaFoldDB" id="A7NFF9"/>
<feature type="domain" description="Uncharacterised protein YhfZ C-terminal" evidence="2">
    <location>
        <begin position="90"/>
        <end position="319"/>
    </location>
</feature>
<organism evidence="3 4">
    <name type="scientific">Roseiflexus castenholzii (strain DSM 13941 / HLO8)</name>
    <dbReference type="NCBI Taxonomy" id="383372"/>
    <lineage>
        <taxon>Bacteria</taxon>
        <taxon>Bacillati</taxon>
        <taxon>Chloroflexota</taxon>
        <taxon>Chloroflexia</taxon>
        <taxon>Chloroflexales</taxon>
        <taxon>Roseiflexineae</taxon>
        <taxon>Roseiflexaceae</taxon>
        <taxon>Roseiflexus</taxon>
    </lineage>
</organism>
<dbReference type="STRING" id="383372.Rcas_0043"/>
<dbReference type="KEGG" id="rca:Rcas_0043"/>
<dbReference type="Gene3D" id="1.10.10.10">
    <property type="entry name" value="Winged helix-like DNA-binding domain superfamily/Winged helix DNA-binding domain"/>
    <property type="match status" value="1"/>
</dbReference>
<feature type="domain" description="YhfZ helix-turn-helix" evidence="1">
    <location>
        <begin position="41"/>
        <end position="86"/>
    </location>
</feature>
<evidence type="ECO:0000313" key="3">
    <source>
        <dbReference type="EMBL" id="ABU56181.1"/>
    </source>
</evidence>
<dbReference type="CDD" id="cd13533">
    <property type="entry name" value="PBP2_Yhfz"/>
    <property type="match status" value="1"/>
</dbReference>
<keyword evidence="4" id="KW-1185">Reference proteome</keyword>
<evidence type="ECO:0000313" key="4">
    <source>
        <dbReference type="Proteomes" id="UP000000263"/>
    </source>
</evidence>
<name>A7NFF9_ROSCS</name>
<dbReference type="HOGENOM" id="CLU_073294_1_0_0"/>
<dbReference type="Pfam" id="PF14503">
    <property type="entry name" value="YhfZ_C"/>
    <property type="match status" value="1"/>
</dbReference>
<dbReference type="NCBIfam" id="NF041241">
    <property type="entry name" value="YhfZ_full"/>
    <property type="match status" value="1"/>
</dbReference>
<dbReference type="EMBL" id="CP000804">
    <property type="protein sequence ID" value="ABU56181.1"/>
    <property type="molecule type" value="Genomic_DNA"/>
</dbReference>
<dbReference type="eggNOG" id="COG0715">
    <property type="taxonomic scope" value="Bacteria"/>
</dbReference>
<dbReference type="Pfam" id="PF14502">
    <property type="entry name" value="HTH_41"/>
    <property type="match status" value="1"/>
</dbReference>
<accession>A7NFF9</accession>
<reference evidence="3 4" key="1">
    <citation type="submission" date="2007-08" db="EMBL/GenBank/DDBJ databases">
        <title>Complete sequence of Roseiflexus castenholzii DSM 13941.</title>
        <authorList>
            <consortium name="US DOE Joint Genome Institute"/>
            <person name="Copeland A."/>
            <person name="Lucas S."/>
            <person name="Lapidus A."/>
            <person name="Barry K."/>
            <person name="Glavina del Rio T."/>
            <person name="Dalin E."/>
            <person name="Tice H."/>
            <person name="Pitluck S."/>
            <person name="Thompson L.S."/>
            <person name="Brettin T."/>
            <person name="Bruce D."/>
            <person name="Detter J.C."/>
            <person name="Han C."/>
            <person name="Tapia R."/>
            <person name="Schmutz J."/>
            <person name="Larimer F."/>
            <person name="Land M."/>
            <person name="Hauser L."/>
            <person name="Kyrpides N."/>
            <person name="Mikhailova N."/>
            <person name="Bryant D.A."/>
            <person name="Hanada S."/>
            <person name="Tsukatani Y."/>
            <person name="Richardson P."/>
        </authorList>
    </citation>
    <scope>NUCLEOTIDE SEQUENCE [LARGE SCALE GENOMIC DNA]</scope>
    <source>
        <strain evidence="4">DSM 13941 / HLO8</strain>
    </source>
</reference>